<feature type="region of interest" description="Disordered" evidence="1">
    <location>
        <begin position="436"/>
        <end position="501"/>
    </location>
</feature>
<evidence type="ECO:0000313" key="2">
    <source>
        <dbReference type="EMBL" id="CAI6332754.1"/>
    </source>
</evidence>
<feature type="region of interest" description="Disordered" evidence="1">
    <location>
        <begin position="186"/>
        <end position="391"/>
    </location>
</feature>
<accession>A0A9W4UBR2</accession>
<feature type="compositionally biased region" description="Basic and acidic residues" evidence="1">
    <location>
        <begin position="28"/>
        <end position="40"/>
    </location>
</feature>
<feature type="compositionally biased region" description="Polar residues" evidence="1">
    <location>
        <begin position="267"/>
        <end position="278"/>
    </location>
</feature>
<dbReference type="Proteomes" id="UP001152607">
    <property type="component" value="Unassembled WGS sequence"/>
</dbReference>
<feature type="compositionally biased region" description="Acidic residues" evidence="1">
    <location>
        <begin position="226"/>
        <end position="239"/>
    </location>
</feature>
<feature type="compositionally biased region" description="Basic residues" evidence="1">
    <location>
        <begin position="321"/>
        <end position="333"/>
    </location>
</feature>
<dbReference type="EMBL" id="CAOQHR010000003">
    <property type="protein sequence ID" value="CAI6332754.1"/>
    <property type="molecule type" value="Genomic_DNA"/>
</dbReference>
<organism evidence="2 3">
    <name type="scientific">Periconia digitata</name>
    <dbReference type="NCBI Taxonomy" id="1303443"/>
    <lineage>
        <taxon>Eukaryota</taxon>
        <taxon>Fungi</taxon>
        <taxon>Dikarya</taxon>
        <taxon>Ascomycota</taxon>
        <taxon>Pezizomycotina</taxon>
        <taxon>Dothideomycetes</taxon>
        <taxon>Pleosporomycetidae</taxon>
        <taxon>Pleosporales</taxon>
        <taxon>Massarineae</taxon>
        <taxon>Periconiaceae</taxon>
        <taxon>Periconia</taxon>
    </lineage>
</organism>
<keyword evidence="3" id="KW-1185">Reference proteome</keyword>
<feature type="compositionally biased region" description="Basic residues" evidence="1">
    <location>
        <begin position="362"/>
        <end position="372"/>
    </location>
</feature>
<comment type="caution">
    <text evidence="2">The sequence shown here is derived from an EMBL/GenBank/DDBJ whole genome shotgun (WGS) entry which is preliminary data.</text>
</comment>
<dbReference type="AlphaFoldDB" id="A0A9W4UBR2"/>
<feature type="compositionally biased region" description="Basic and acidic residues" evidence="1">
    <location>
        <begin position="481"/>
        <end position="501"/>
    </location>
</feature>
<reference evidence="2" key="1">
    <citation type="submission" date="2023-01" db="EMBL/GenBank/DDBJ databases">
        <authorList>
            <person name="Van Ghelder C."/>
            <person name="Rancurel C."/>
        </authorList>
    </citation>
    <scope>NUCLEOTIDE SEQUENCE</scope>
    <source>
        <strain evidence="2">CNCM I-4278</strain>
    </source>
</reference>
<feature type="compositionally biased region" description="Basic and acidic residues" evidence="1">
    <location>
        <begin position="192"/>
        <end position="202"/>
    </location>
</feature>
<feature type="compositionally biased region" description="Low complexity" evidence="1">
    <location>
        <begin position="1"/>
        <end position="26"/>
    </location>
</feature>
<feature type="compositionally biased region" description="Basic and acidic residues" evidence="1">
    <location>
        <begin position="436"/>
        <end position="451"/>
    </location>
</feature>
<proteinExistence type="predicted"/>
<feature type="compositionally biased region" description="Pro residues" evidence="1">
    <location>
        <begin position="459"/>
        <end position="468"/>
    </location>
</feature>
<gene>
    <name evidence="2" type="ORF">PDIGIT_LOCUS5784</name>
</gene>
<feature type="compositionally biased region" description="Low complexity" evidence="1">
    <location>
        <begin position="61"/>
        <end position="101"/>
    </location>
</feature>
<dbReference type="OrthoDB" id="3789154at2759"/>
<name>A0A9W4UBR2_9PLEO</name>
<sequence>MAMSTRPTRSQSRTPAPRSASPSSASGDDARHAAKPDQPADVKMATGDTIEGGLTSLPIEQPAQAAPVQAAPAIAHTTPPTTTSAPPRATATLAAASKSSSVRPKVEAEPELSRSAYGDAHAAREHLYTLQFIKAAEQVDPNYFTPEQKEDLLKPWQEKGVLSRRLPATWLDPEIERPDMMSLETAQWHARKKDEKEKEFLRRWSNGEIDENGNPIKSSNSNLTSVEEDEDGDGDDSDTNVDSVDACGKSAPSTQATATAIHAIKNTIDSPWPSSRYTPASAAVPSNADPNPNPRKRKSPAPNDHSAQPSRTQGACEVPTKKQKTSHVSRTKPSRPSSSTLPPPNGQLPTPSSSSSSSSKPPARKPTSKKPRPQQPAVVAPTPLPGRPNYAPYAYTELAALCSQRNIMTSGNEHALRAKLIQDDINVLRGLSRDAKHYKGERARGRKGERARGRKTAPPFVPGAPDAPPAVFAVSKKRKRGENDEKSGKSKGNEKRIRFAE</sequence>
<feature type="region of interest" description="Disordered" evidence="1">
    <location>
        <begin position="1"/>
        <end position="113"/>
    </location>
</feature>
<evidence type="ECO:0000313" key="3">
    <source>
        <dbReference type="Proteomes" id="UP001152607"/>
    </source>
</evidence>
<protein>
    <submittedName>
        <fullName evidence="2">Uncharacterized protein</fullName>
    </submittedName>
</protein>
<evidence type="ECO:0000256" key="1">
    <source>
        <dbReference type="SAM" id="MobiDB-lite"/>
    </source>
</evidence>
<feature type="compositionally biased region" description="Low complexity" evidence="1">
    <location>
        <begin position="349"/>
        <end position="361"/>
    </location>
</feature>